<gene>
    <name evidence="1" type="ORF">HK413_13585</name>
</gene>
<organism evidence="1 2">
    <name type="scientific">Mucilaginibacter humi</name>
    <dbReference type="NCBI Taxonomy" id="2732510"/>
    <lineage>
        <taxon>Bacteria</taxon>
        <taxon>Pseudomonadati</taxon>
        <taxon>Bacteroidota</taxon>
        <taxon>Sphingobacteriia</taxon>
        <taxon>Sphingobacteriales</taxon>
        <taxon>Sphingobacteriaceae</taxon>
        <taxon>Mucilaginibacter</taxon>
    </lineage>
</organism>
<keyword evidence="2" id="KW-1185">Reference proteome</keyword>
<evidence type="ECO:0000313" key="1">
    <source>
        <dbReference type="EMBL" id="NNU34828.1"/>
    </source>
</evidence>
<protein>
    <submittedName>
        <fullName evidence="1">Uncharacterized protein</fullName>
    </submittedName>
</protein>
<dbReference type="EMBL" id="JABFCR010000072">
    <property type="protein sequence ID" value="NNU34828.1"/>
    <property type="molecule type" value="Genomic_DNA"/>
</dbReference>
<accession>A0ABX1W3S8</accession>
<name>A0ABX1W3S8_9SPHI</name>
<dbReference type="Proteomes" id="UP000566071">
    <property type="component" value="Unassembled WGS sequence"/>
</dbReference>
<dbReference type="RefSeq" id="WP_175270494.1">
    <property type="nucleotide sequence ID" value="NZ_JABFCR010000072.1"/>
</dbReference>
<evidence type="ECO:0000313" key="2">
    <source>
        <dbReference type="Proteomes" id="UP000566071"/>
    </source>
</evidence>
<proteinExistence type="predicted"/>
<comment type="caution">
    <text evidence="1">The sequence shown here is derived from an EMBL/GenBank/DDBJ whole genome shotgun (WGS) entry which is preliminary data.</text>
</comment>
<reference evidence="1 2" key="1">
    <citation type="submission" date="2020-05" db="EMBL/GenBank/DDBJ databases">
        <authorList>
            <person name="Khan S.A."/>
            <person name="Jeon C.O."/>
            <person name="Chun B.H."/>
        </authorList>
    </citation>
    <scope>NUCLEOTIDE SEQUENCE [LARGE SCALE GENOMIC DNA]</scope>
    <source>
        <strain evidence="1 2">S1162</strain>
    </source>
</reference>
<sequence>MFGYFKTLHYPFARHLYRFRDGPFGEVVFSNPGSGTGLKSQLPARLFVHTTVRALGSGLIARFVKVSAPYINWAGHNKTAEKINFKGIVSSRIPNAAFIKLTHQPVSNYNYFMFFDTILLLARPNGYQAIKNPVLRGPGFYLRYY</sequence>